<protein>
    <submittedName>
        <fullName evidence="1">Mitochondrial outer membrane protein YDR381C-A</fullName>
    </submittedName>
</protein>
<gene>
    <name evidence="1" type="primary">COI1</name>
    <name evidence="1" type="ORF">FIM1_1448</name>
</gene>
<keyword evidence="2" id="KW-1185">Reference proteome</keyword>
<proteinExistence type="predicted"/>
<accession>A0ABX6ER30</accession>
<reference evidence="1 2" key="1">
    <citation type="submission" date="2016-03" db="EMBL/GenBank/DDBJ databases">
        <title>How can Kluyveromyces marxianus grow so fast - potential evolutionary course in Saccharomyces Complex revealed by comparative genomics.</title>
        <authorList>
            <person name="Mo W."/>
            <person name="Lu W."/>
            <person name="Yang X."/>
            <person name="Qi J."/>
            <person name="Lv H."/>
        </authorList>
    </citation>
    <scope>NUCLEOTIDE SEQUENCE [LARGE SCALE GENOMIC DNA]</scope>
    <source>
        <strain evidence="1 2">FIM1</strain>
    </source>
</reference>
<dbReference type="Proteomes" id="UP000422736">
    <property type="component" value="Chromosome 2"/>
</dbReference>
<evidence type="ECO:0000313" key="2">
    <source>
        <dbReference type="Proteomes" id="UP000422736"/>
    </source>
</evidence>
<evidence type="ECO:0000313" key="1">
    <source>
        <dbReference type="EMBL" id="QGN14778.1"/>
    </source>
</evidence>
<sequence length="107" mass="11952">MSNPFQNIGRNFAYLCIGLTASVIIVKTVVRDSKVSKFDPQNLASAQTSAEDAHYANLAEIKPGFPLKKGDEESQIKRKSEFEGAGLSYVTRKRGDRLGFLDRRKEE</sequence>
<organism evidence="1 2">
    <name type="scientific">Kluyveromyces marxianus</name>
    <name type="common">Yeast</name>
    <name type="synonym">Candida kefyr</name>
    <dbReference type="NCBI Taxonomy" id="4911"/>
    <lineage>
        <taxon>Eukaryota</taxon>
        <taxon>Fungi</taxon>
        <taxon>Dikarya</taxon>
        <taxon>Ascomycota</taxon>
        <taxon>Saccharomycotina</taxon>
        <taxon>Saccharomycetes</taxon>
        <taxon>Saccharomycetales</taxon>
        <taxon>Saccharomycetaceae</taxon>
        <taxon>Kluyveromyces</taxon>
    </lineage>
</organism>
<name>A0ABX6ER30_KLUMA</name>
<dbReference type="EMBL" id="CP015055">
    <property type="protein sequence ID" value="QGN14778.1"/>
    <property type="molecule type" value="Genomic_DNA"/>
</dbReference>